<gene>
    <name evidence="3" type="ORF">HH213_16980</name>
</gene>
<accession>A0ABX6MBB4</accession>
<keyword evidence="4" id="KW-1185">Reference proteome</keyword>
<feature type="chain" id="PRO_5047230906" evidence="1">
    <location>
        <begin position="23"/>
        <end position="184"/>
    </location>
</feature>
<dbReference type="InterPro" id="IPR000572">
    <property type="entry name" value="OxRdtase_Mopterin-bd_dom"/>
</dbReference>
<evidence type="ECO:0000313" key="4">
    <source>
        <dbReference type="Proteomes" id="UP000503117"/>
    </source>
</evidence>
<evidence type="ECO:0000313" key="3">
    <source>
        <dbReference type="EMBL" id="QJD91630.1"/>
    </source>
</evidence>
<dbReference type="Gene3D" id="3.90.420.10">
    <property type="entry name" value="Oxidoreductase, molybdopterin-binding domain"/>
    <property type="match status" value="1"/>
</dbReference>
<reference evidence="3 4" key="1">
    <citation type="submission" date="2020-04" db="EMBL/GenBank/DDBJ databases">
        <title>Genome sequencing of novel species.</title>
        <authorList>
            <person name="Heo J."/>
            <person name="Kim S.-J."/>
            <person name="Kim J.-S."/>
            <person name="Hong S.-B."/>
            <person name="Kwon S.-W."/>
        </authorList>
    </citation>
    <scope>NUCLEOTIDE SEQUENCE [LARGE SCALE GENOMIC DNA]</scope>
    <source>
        <strain evidence="3 4">AF9R3</strain>
    </source>
</reference>
<evidence type="ECO:0000259" key="2">
    <source>
        <dbReference type="Pfam" id="PF00174"/>
    </source>
</evidence>
<proteinExistence type="predicted"/>
<dbReference type="Pfam" id="PF00174">
    <property type="entry name" value="Oxidored_molyb"/>
    <property type="match status" value="1"/>
</dbReference>
<dbReference type="Proteomes" id="UP000503117">
    <property type="component" value="Chromosome"/>
</dbReference>
<dbReference type="InterPro" id="IPR036374">
    <property type="entry name" value="OxRdtase_Mopterin-bd_sf"/>
</dbReference>
<dbReference type="EMBL" id="CP051684">
    <property type="protein sequence ID" value="QJD91630.1"/>
    <property type="molecule type" value="Genomic_DNA"/>
</dbReference>
<feature type="domain" description="Oxidoreductase molybdopterin-binding" evidence="2">
    <location>
        <begin position="42"/>
        <end position="180"/>
    </location>
</feature>
<keyword evidence="1" id="KW-0732">Signal</keyword>
<protein>
    <submittedName>
        <fullName evidence="3">Molybdopterin-dependent oxidoreductase</fullName>
    </submittedName>
</protein>
<feature type="signal peptide" evidence="1">
    <location>
        <begin position="1"/>
        <end position="22"/>
    </location>
</feature>
<sequence>MSDLLRQLVLAACLAVALPAWAHDAPPAASAAPVGAAAVAGQVAIGGAVTQPLTLDAAALRQFPADQIVDLRLPGRDAGAPPSVLRGVRLRALLERAQVKTADHNTVKKLAVIASASDGYKVVFSWSELFNSELGDSVLVLFERDGKPLAPAEGPLALISGKDIRTGPRHVKWLQTVEVRQIVE</sequence>
<name>A0ABX6MBB4_9BURK</name>
<dbReference type="SUPFAM" id="SSF56524">
    <property type="entry name" value="Oxidoreductase molybdopterin-binding domain"/>
    <property type="match status" value="1"/>
</dbReference>
<dbReference type="RefSeq" id="WP_169112985.1">
    <property type="nucleotide sequence ID" value="NZ_CP051684.1"/>
</dbReference>
<evidence type="ECO:0000256" key="1">
    <source>
        <dbReference type="SAM" id="SignalP"/>
    </source>
</evidence>
<organism evidence="3 4">
    <name type="scientific">Duganella dendranthematis</name>
    <dbReference type="NCBI Taxonomy" id="2728021"/>
    <lineage>
        <taxon>Bacteria</taxon>
        <taxon>Pseudomonadati</taxon>
        <taxon>Pseudomonadota</taxon>
        <taxon>Betaproteobacteria</taxon>
        <taxon>Burkholderiales</taxon>
        <taxon>Oxalobacteraceae</taxon>
        <taxon>Telluria group</taxon>
        <taxon>Duganella</taxon>
    </lineage>
</organism>